<evidence type="ECO:0000313" key="4">
    <source>
        <dbReference type="EMBL" id="KAJ0209372.1"/>
    </source>
</evidence>
<name>A0A9R1XIT7_LACSA</name>
<dbReference type="InterPro" id="IPR043519">
    <property type="entry name" value="NT_sf"/>
</dbReference>
<dbReference type="EMBL" id="NBSK02000004">
    <property type="protein sequence ID" value="KAJ0209372.1"/>
    <property type="molecule type" value="Genomic_DNA"/>
</dbReference>
<dbReference type="GO" id="GO:0043023">
    <property type="term" value="F:ribosomal large subunit binding"/>
    <property type="evidence" value="ECO:0000318"/>
    <property type="project" value="GO_Central"/>
</dbReference>
<accession>A0A9R1XIT7</accession>
<proteinExistence type="inferred from homology"/>
<comment type="subcellular location">
    <subcellularLocation>
        <location evidence="1">Mitochondrion</location>
    </subcellularLocation>
</comment>
<sequence length="209" mass="23874">MWPSLRQRTLSLSSEAIHQWMPGLNRSFCSSVINATNTNGKSGNVVELLNLEEVEKILKDVRADDVRVIPVRKQSEFTNFVVVATGRSQWHVRNIAQALIYKACSSHLSFIFFQWLLYHIVKQKQTGAKRMLLPSVEGQEGGNWIVIDSGSLIVHALDEKARAYYNLEQLWTSKESIKEQSQSQSKDLDQAFVKVRRKNNSKKPQKECA</sequence>
<dbReference type="PANTHER" id="PTHR21043">
    <property type="entry name" value="IOJAP SUPERFAMILY ORTHOLOG"/>
    <property type="match status" value="1"/>
</dbReference>
<dbReference type="AlphaFoldDB" id="A0A9R1XIT7"/>
<dbReference type="HAMAP" id="MF_01477">
    <property type="entry name" value="Iojap_RsfS"/>
    <property type="match status" value="1"/>
</dbReference>
<gene>
    <name evidence="4" type="ORF">LSAT_V11C400158320</name>
</gene>
<dbReference type="GO" id="GO:0017148">
    <property type="term" value="P:negative regulation of translation"/>
    <property type="evidence" value="ECO:0000318"/>
    <property type="project" value="GO_Central"/>
</dbReference>
<protein>
    <recommendedName>
        <fullName evidence="6">Protein Iojap-related, mitochondrial</fullName>
    </recommendedName>
</protein>
<evidence type="ECO:0000256" key="3">
    <source>
        <dbReference type="ARBA" id="ARBA00023128"/>
    </source>
</evidence>
<reference evidence="4 5" key="1">
    <citation type="journal article" date="2017" name="Nat. Commun.">
        <title>Genome assembly with in vitro proximity ligation data and whole-genome triplication in lettuce.</title>
        <authorList>
            <person name="Reyes-Chin-Wo S."/>
            <person name="Wang Z."/>
            <person name="Yang X."/>
            <person name="Kozik A."/>
            <person name="Arikit S."/>
            <person name="Song C."/>
            <person name="Xia L."/>
            <person name="Froenicke L."/>
            <person name="Lavelle D.O."/>
            <person name="Truco M.J."/>
            <person name="Xia R."/>
            <person name="Zhu S."/>
            <person name="Xu C."/>
            <person name="Xu H."/>
            <person name="Xu X."/>
            <person name="Cox K."/>
            <person name="Korf I."/>
            <person name="Meyers B.C."/>
            <person name="Michelmore R.W."/>
        </authorList>
    </citation>
    <scope>NUCLEOTIDE SEQUENCE [LARGE SCALE GENOMIC DNA]</scope>
    <source>
        <strain evidence="5">cv. Salinas</strain>
        <tissue evidence="4">Seedlings</tissue>
    </source>
</reference>
<evidence type="ECO:0000313" key="5">
    <source>
        <dbReference type="Proteomes" id="UP000235145"/>
    </source>
</evidence>
<dbReference type="Gene3D" id="3.30.460.10">
    <property type="entry name" value="Beta Polymerase, domain 2"/>
    <property type="match status" value="1"/>
</dbReference>
<keyword evidence="5" id="KW-1185">Reference proteome</keyword>
<dbReference type="FunFam" id="3.30.460.10:FF:000018">
    <property type="entry name" value="Mitochondrial assembly of ribosomal large subunit 1"/>
    <property type="match status" value="1"/>
</dbReference>
<dbReference type="SUPFAM" id="SSF81301">
    <property type="entry name" value="Nucleotidyltransferase"/>
    <property type="match status" value="1"/>
</dbReference>
<organism evidence="4 5">
    <name type="scientific">Lactuca sativa</name>
    <name type="common">Garden lettuce</name>
    <dbReference type="NCBI Taxonomy" id="4236"/>
    <lineage>
        <taxon>Eukaryota</taxon>
        <taxon>Viridiplantae</taxon>
        <taxon>Streptophyta</taxon>
        <taxon>Embryophyta</taxon>
        <taxon>Tracheophyta</taxon>
        <taxon>Spermatophyta</taxon>
        <taxon>Magnoliopsida</taxon>
        <taxon>eudicotyledons</taxon>
        <taxon>Gunneridae</taxon>
        <taxon>Pentapetalae</taxon>
        <taxon>asterids</taxon>
        <taxon>campanulids</taxon>
        <taxon>Asterales</taxon>
        <taxon>Asteraceae</taxon>
        <taxon>Cichorioideae</taxon>
        <taxon>Cichorieae</taxon>
        <taxon>Lactucinae</taxon>
        <taxon>Lactuca</taxon>
    </lineage>
</organism>
<evidence type="ECO:0000256" key="2">
    <source>
        <dbReference type="ARBA" id="ARBA00010574"/>
    </source>
</evidence>
<dbReference type="Proteomes" id="UP000235145">
    <property type="component" value="Unassembled WGS sequence"/>
</dbReference>
<keyword evidence="3" id="KW-0496">Mitochondrion</keyword>
<comment type="caution">
    <text evidence="4">The sequence shown here is derived from an EMBL/GenBank/DDBJ whole genome shotgun (WGS) entry which is preliminary data.</text>
</comment>
<dbReference type="Pfam" id="PF02410">
    <property type="entry name" value="RsfS"/>
    <property type="match status" value="1"/>
</dbReference>
<evidence type="ECO:0000256" key="1">
    <source>
        <dbReference type="ARBA" id="ARBA00004173"/>
    </source>
</evidence>
<evidence type="ECO:0008006" key="6">
    <source>
        <dbReference type="Google" id="ProtNLM"/>
    </source>
</evidence>
<dbReference type="PANTHER" id="PTHR21043:SF0">
    <property type="entry name" value="MITOCHONDRIAL ASSEMBLY OF RIBOSOMAL LARGE SUBUNIT PROTEIN 1"/>
    <property type="match status" value="1"/>
</dbReference>
<dbReference type="InterPro" id="IPR004394">
    <property type="entry name" value="Iojap/RsfS/C7orf30"/>
</dbReference>
<dbReference type="GO" id="GO:0005739">
    <property type="term" value="C:mitochondrion"/>
    <property type="evidence" value="ECO:0007669"/>
    <property type="project" value="UniProtKB-SubCell"/>
</dbReference>
<dbReference type="GO" id="GO:0090071">
    <property type="term" value="P:negative regulation of ribosome biogenesis"/>
    <property type="evidence" value="ECO:0000318"/>
    <property type="project" value="GO_Central"/>
</dbReference>
<comment type="similarity">
    <text evidence="2">Belongs to the Iojap/RsfS family.</text>
</comment>